<dbReference type="SUPFAM" id="SSF51735">
    <property type="entry name" value="NAD(P)-binding Rossmann-fold domains"/>
    <property type="match status" value="1"/>
</dbReference>
<keyword evidence="3" id="KW-1185">Reference proteome</keyword>
<name>A0AAD8Y1K0_9STRA</name>
<dbReference type="Pfam" id="PF07993">
    <property type="entry name" value="NAD_binding_4"/>
    <property type="match status" value="1"/>
</dbReference>
<dbReference type="InterPro" id="IPR013120">
    <property type="entry name" value="FAR_NAD-bd"/>
</dbReference>
<gene>
    <name evidence="2" type="ORF">QTG54_011779</name>
</gene>
<dbReference type="AlphaFoldDB" id="A0AAD8Y1K0"/>
<dbReference type="Gene3D" id="3.40.50.720">
    <property type="entry name" value="NAD(P)-binding Rossmann-like Domain"/>
    <property type="match status" value="1"/>
</dbReference>
<proteinExistence type="predicted"/>
<dbReference type="InterPro" id="IPR036291">
    <property type="entry name" value="NAD(P)-bd_dom_sf"/>
</dbReference>
<protein>
    <recommendedName>
        <fullName evidence="1">Thioester reductase (TE) domain-containing protein</fullName>
    </recommendedName>
</protein>
<dbReference type="EMBL" id="JATAAI010000025">
    <property type="protein sequence ID" value="KAK1737493.1"/>
    <property type="molecule type" value="Genomic_DNA"/>
</dbReference>
<feature type="domain" description="Thioester reductase (TE)" evidence="1">
    <location>
        <begin position="4"/>
        <end position="195"/>
    </location>
</feature>
<dbReference type="Proteomes" id="UP001224775">
    <property type="component" value="Unassembled WGS sequence"/>
</dbReference>
<sequence length="285" mass="30891">MLGKCSTILHIAGSTDWDDPVDQFIRTNMEPTMELLEGSPDALPNLKSFVMTTTAFGEDKDNVSHEKPVPEGPLGEVSDNSNYFSNYAKVKALTEHAIESWVHSRVSVSNQADRETAADNGENSIRVAIVRPGIVAPSTGLDGVPVGWHTDNKSLAAGIKLYHNSSIFGKVMKTTVGRKGVSTGIIPVDYVANMIVLTGGNSNLKGDNGKPFYLNACSPSKLEAKWDTIFERDGMKVPTDISTFENDLKEALIKAKTELGYSKREMKVLQAVSKACGSLTRIAKK</sequence>
<organism evidence="2 3">
    <name type="scientific">Skeletonema marinoi</name>
    <dbReference type="NCBI Taxonomy" id="267567"/>
    <lineage>
        <taxon>Eukaryota</taxon>
        <taxon>Sar</taxon>
        <taxon>Stramenopiles</taxon>
        <taxon>Ochrophyta</taxon>
        <taxon>Bacillariophyta</taxon>
        <taxon>Coscinodiscophyceae</taxon>
        <taxon>Thalassiosirophycidae</taxon>
        <taxon>Thalassiosirales</taxon>
        <taxon>Skeletonemataceae</taxon>
        <taxon>Skeletonema</taxon>
        <taxon>Skeletonema marinoi-dohrnii complex</taxon>
    </lineage>
</organism>
<evidence type="ECO:0000313" key="2">
    <source>
        <dbReference type="EMBL" id="KAK1737493.1"/>
    </source>
</evidence>
<reference evidence="2" key="1">
    <citation type="submission" date="2023-06" db="EMBL/GenBank/DDBJ databases">
        <title>Survivors Of The Sea: Transcriptome response of Skeletonema marinoi to long-term dormancy.</title>
        <authorList>
            <person name="Pinder M.I.M."/>
            <person name="Kourtchenko O."/>
            <person name="Robertson E.K."/>
            <person name="Larsson T."/>
            <person name="Maumus F."/>
            <person name="Osuna-Cruz C.M."/>
            <person name="Vancaester E."/>
            <person name="Stenow R."/>
            <person name="Vandepoele K."/>
            <person name="Ploug H."/>
            <person name="Bruchert V."/>
            <person name="Godhe A."/>
            <person name="Topel M."/>
        </authorList>
    </citation>
    <scope>NUCLEOTIDE SEQUENCE</scope>
    <source>
        <strain evidence="2">R05AC</strain>
    </source>
</reference>
<comment type="caution">
    <text evidence="2">The sequence shown here is derived from an EMBL/GenBank/DDBJ whole genome shotgun (WGS) entry which is preliminary data.</text>
</comment>
<accession>A0AAD8Y1K0</accession>
<evidence type="ECO:0000259" key="1">
    <source>
        <dbReference type="Pfam" id="PF07993"/>
    </source>
</evidence>
<evidence type="ECO:0000313" key="3">
    <source>
        <dbReference type="Proteomes" id="UP001224775"/>
    </source>
</evidence>